<dbReference type="Pfam" id="PF01684">
    <property type="entry name" value="ET"/>
    <property type="match status" value="1"/>
</dbReference>
<protein>
    <submittedName>
        <fullName evidence="1">ET module</fullName>
    </submittedName>
</protein>
<feature type="non-terminal residue" evidence="1">
    <location>
        <position position="1"/>
    </location>
</feature>
<evidence type="ECO:0000313" key="2">
    <source>
        <dbReference type="Proteomes" id="UP000054047"/>
    </source>
</evidence>
<organism evidence="1 2">
    <name type="scientific">Ancylostoma duodenale</name>
    <dbReference type="NCBI Taxonomy" id="51022"/>
    <lineage>
        <taxon>Eukaryota</taxon>
        <taxon>Metazoa</taxon>
        <taxon>Ecdysozoa</taxon>
        <taxon>Nematoda</taxon>
        <taxon>Chromadorea</taxon>
        <taxon>Rhabditida</taxon>
        <taxon>Rhabditina</taxon>
        <taxon>Rhabditomorpha</taxon>
        <taxon>Strongyloidea</taxon>
        <taxon>Ancylostomatidae</taxon>
        <taxon>Ancylostomatinae</taxon>
        <taxon>Ancylostoma</taxon>
    </lineage>
</organism>
<reference evidence="1 2" key="1">
    <citation type="submission" date="2013-12" db="EMBL/GenBank/DDBJ databases">
        <title>Draft genome of the parsitic nematode Ancylostoma duodenale.</title>
        <authorList>
            <person name="Mitreva M."/>
        </authorList>
    </citation>
    <scope>NUCLEOTIDE SEQUENCE [LARGE SCALE GENOMIC DNA]</scope>
    <source>
        <strain evidence="1 2">Zhejiang</strain>
    </source>
</reference>
<sequence>LELLLARVFRALAADNGCSTLRGDREVTGCCCDTSNACNTIGYPDVVVPTPPARPEFPISCWTGIYVNGKALSKPGFQSCSGECASLTLVTTLQGQTHNATMYTCDPTSVCKSLAPATDLNKEFQTPGKPLLCYVGLNAPKAGVNVGAEVACDGMCSSLNAM</sequence>
<gene>
    <name evidence="1" type="ORF">ANCDUO_20468</name>
</gene>
<proteinExistence type="predicted"/>
<dbReference type="OrthoDB" id="5803891at2759"/>
<feature type="non-terminal residue" evidence="1">
    <location>
        <position position="162"/>
    </location>
</feature>
<accession>A0A0C2CI46</accession>
<dbReference type="EMBL" id="KN753366">
    <property type="protein sequence ID" value="KIH49457.1"/>
    <property type="molecule type" value="Genomic_DNA"/>
</dbReference>
<name>A0A0C2CI46_9BILA</name>
<dbReference type="Proteomes" id="UP000054047">
    <property type="component" value="Unassembled WGS sequence"/>
</dbReference>
<dbReference type="AlphaFoldDB" id="A0A0C2CI46"/>
<evidence type="ECO:0000313" key="1">
    <source>
        <dbReference type="EMBL" id="KIH49457.1"/>
    </source>
</evidence>
<dbReference type="InterPro" id="IPR002603">
    <property type="entry name" value="ET_repeat"/>
</dbReference>
<keyword evidence="2" id="KW-1185">Reference proteome</keyword>